<evidence type="ECO:0008006" key="4">
    <source>
        <dbReference type="Google" id="ProtNLM"/>
    </source>
</evidence>
<dbReference type="PROSITE" id="PS50005">
    <property type="entry name" value="TPR"/>
    <property type="match status" value="1"/>
</dbReference>
<dbReference type="RefSeq" id="WP_069464128.1">
    <property type="nucleotide sequence ID" value="NZ_FODD01000039.1"/>
</dbReference>
<name>A0A1H8S6F4_9ACTN</name>
<proteinExistence type="predicted"/>
<dbReference type="InterPro" id="IPR019734">
    <property type="entry name" value="TPR_rpt"/>
</dbReference>
<dbReference type="EMBL" id="FODD01000039">
    <property type="protein sequence ID" value="SEO74261.1"/>
    <property type="molecule type" value="Genomic_DNA"/>
</dbReference>
<dbReference type="AlphaFoldDB" id="A0A1H8S6F4"/>
<keyword evidence="1" id="KW-0802">TPR repeat</keyword>
<dbReference type="Proteomes" id="UP000181951">
    <property type="component" value="Unassembled WGS sequence"/>
</dbReference>
<feature type="repeat" description="TPR" evidence="1">
    <location>
        <begin position="346"/>
        <end position="379"/>
    </location>
</feature>
<reference evidence="2 3" key="1">
    <citation type="submission" date="2016-10" db="EMBL/GenBank/DDBJ databases">
        <authorList>
            <person name="de Groot N.N."/>
        </authorList>
    </citation>
    <scope>NUCLEOTIDE SEQUENCE [LARGE SCALE GENOMIC DNA]</scope>
    <source>
        <strain evidence="2 3">CGMCC 4.2026</strain>
    </source>
</reference>
<evidence type="ECO:0000313" key="2">
    <source>
        <dbReference type="EMBL" id="SEO74261.1"/>
    </source>
</evidence>
<dbReference type="SUPFAM" id="SSF48452">
    <property type="entry name" value="TPR-like"/>
    <property type="match status" value="1"/>
</dbReference>
<accession>A0A1H8S6F4</accession>
<evidence type="ECO:0000256" key="1">
    <source>
        <dbReference type="PROSITE-ProRule" id="PRU00339"/>
    </source>
</evidence>
<dbReference type="Gene3D" id="1.25.40.10">
    <property type="entry name" value="Tetratricopeptide repeat domain"/>
    <property type="match status" value="1"/>
</dbReference>
<evidence type="ECO:0000313" key="3">
    <source>
        <dbReference type="Proteomes" id="UP000181951"/>
    </source>
</evidence>
<keyword evidence="3" id="KW-1185">Reference proteome</keyword>
<dbReference type="SMART" id="SM00028">
    <property type="entry name" value="TPR"/>
    <property type="match status" value="3"/>
</dbReference>
<protein>
    <recommendedName>
        <fullName evidence="4">Transcriptional regulator</fullName>
    </recommendedName>
</protein>
<dbReference type="STRING" id="310780.SAMN05216267_103989"/>
<gene>
    <name evidence="2" type="ORF">SAMN05216267_103989</name>
</gene>
<organism evidence="2 3">
    <name type="scientific">Actinacidiphila rubida</name>
    <dbReference type="NCBI Taxonomy" id="310780"/>
    <lineage>
        <taxon>Bacteria</taxon>
        <taxon>Bacillati</taxon>
        <taxon>Actinomycetota</taxon>
        <taxon>Actinomycetes</taxon>
        <taxon>Kitasatosporales</taxon>
        <taxon>Streptomycetaceae</taxon>
        <taxon>Actinacidiphila</taxon>
    </lineage>
</organism>
<dbReference type="InterPro" id="IPR011990">
    <property type="entry name" value="TPR-like_helical_dom_sf"/>
</dbReference>
<sequence>MIDETAELHPLAHLLALRGQTAETYLRHVADQHVAMGFGQMACRREKVSRWIAGTHIPSYTTQLAMAAVEGLGPDSVHTHGWPGWLLLTVPDDNAVLTAPWNQTATLDALTITAGGPVDRRKFVITTTATLGAVTTQWSQAIAAVAAAPANEHIPRIGTDVADHFEHRLEDLRHLDDQIGSGDVHAAAVTELRLIRSALQHTTHTQAVRRRLFGAAAEASRAAGWTAYDSGHLAAAELHYATAMRTAADAGDPVIGANTLSFWAIQHYSNGNPRGALDLIDTALAQAPRIGSARMTAMLYARACRAHARAGDHHAADRAANAAIDAYNHAGPRTEDPACVYWVNRGEIHQLLGSSALNLGKPKAALRHFTDATTVNPTEAYDGDAFPRGHAIYLARLAEAHLDLGDLDTAVATAQDAIERMGGISSARGTTTLTDLRSKLARHRGVPIVRDFLASTT</sequence>